<organism evidence="1 2">
    <name type="scientific">Corynebacterium diphtheriae (strain ATCC 700971 / NCTC 13129 / Biotype gravis)</name>
    <dbReference type="NCBI Taxonomy" id="257309"/>
    <lineage>
        <taxon>Bacteria</taxon>
        <taxon>Bacillati</taxon>
        <taxon>Actinomycetota</taxon>
        <taxon>Actinomycetes</taxon>
        <taxon>Mycobacteriales</taxon>
        <taxon>Corynebacteriaceae</taxon>
        <taxon>Corynebacterium</taxon>
    </lineage>
</organism>
<gene>
    <name evidence="1" type="ORF">DIP0208A</name>
</gene>
<sequence length="97" mass="10950">MWKQIWRCIVGKYDKQFQQLNRNPKIAQALKNRAEKTRAAAQRISDAEGGTAHYRVVSGVRPGGRAYAYVVSDNRDEEFGTEKTKRIGALRRAARGG</sequence>
<accession>Q6NK30</accession>
<dbReference type="HOGENOM" id="CLU_186921_0_0_11"/>
<dbReference type="Proteomes" id="UP000002198">
    <property type="component" value="Chromosome"/>
</dbReference>
<dbReference type="STRING" id="257309.DIP0208A"/>
<dbReference type="AlphaFoldDB" id="Q6NK30"/>
<proteinExistence type="predicted"/>
<evidence type="ECO:0000313" key="2">
    <source>
        <dbReference type="Proteomes" id="UP000002198"/>
    </source>
</evidence>
<name>Q6NK30_CORDI</name>
<dbReference type="KEGG" id="cdi:DIP0208A"/>
<protein>
    <submittedName>
        <fullName evidence="1">Phage protein</fullName>
    </submittedName>
</protein>
<keyword evidence="2" id="KW-1185">Reference proteome</keyword>
<reference evidence="1 2" key="1">
    <citation type="journal article" date="2003" name="Nucleic Acids Res.">
        <title>The complete genome sequence and analysis of Corynebacterium diphtheriae NCTC13129.</title>
        <authorList>
            <person name="Cerdeno-Tarraga A.M."/>
            <person name="Efstratiou A."/>
            <person name="Dover L.G."/>
            <person name="Holden M.T.G."/>
            <person name="Pallen M."/>
            <person name="Bentley S.D."/>
            <person name="Besra G.S."/>
            <person name="Churcher C."/>
            <person name="James K.D."/>
            <person name="De Zoysa A."/>
            <person name="Chillingworth T."/>
            <person name="Cronin A."/>
            <person name="Dowd L."/>
            <person name="Feltwell T."/>
            <person name="Hamlin N."/>
            <person name="Holroyd S."/>
            <person name="Jagels K."/>
            <person name="Moule S."/>
            <person name="Quail M.A."/>
            <person name="Rabbinowitsch E."/>
            <person name="Rutherford K."/>
            <person name="Thomson N.R."/>
            <person name="Unwin L."/>
            <person name="Whitehead S."/>
            <person name="Barrell B.G.Parkhill.J."/>
        </authorList>
    </citation>
    <scope>NUCLEOTIDE SEQUENCE [LARGE SCALE GENOMIC DNA]</scope>
    <source>
        <strain evidence="2">ATCC 700971 / NCTC 13129 / Biotype gravis</strain>
    </source>
</reference>
<dbReference type="EMBL" id="BX248354">
    <property type="protein sequence ID" value="CAE48713.1"/>
    <property type="molecule type" value="Genomic_DNA"/>
</dbReference>
<evidence type="ECO:0000313" key="1">
    <source>
        <dbReference type="EMBL" id="CAE48713.1"/>
    </source>
</evidence>